<keyword evidence="1" id="KW-0732">Signal</keyword>
<dbReference type="AlphaFoldDB" id="A0A447QSY3"/>
<evidence type="ECO:0008006" key="4">
    <source>
        <dbReference type="Google" id="ProtNLM"/>
    </source>
</evidence>
<sequence>MPRSKTTLILTCIFLSSALSACAKEESAPFTPDPQCQFTRLTGKHITAVQLCADEKTGNTITVVKDGQAYDIARMAYTRFQRFKFSTDPDAFFSKVIEPNHTVTPYQGSTHPQG</sequence>
<reference evidence="2 3" key="1">
    <citation type="submission" date="2018-12" db="EMBL/GenBank/DDBJ databases">
        <authorList>
            <consortium name="Pathogen Informatics"/>
        </authorList>
    </citation>
    <scope>NUCLEOTIDE SEQUENCE [LARGE SCALE GENOMIC DNA]</scope>
    <source>
        <strain evidence="2 3">NCTC9419</strain>
    </source>
</reference>
<dbReference type="PROSITE" id="PS51257">
    <property type="entry name" value="PROKAR_LIPOPROTEIN"/>
    <property type="match status" value="1"/>
</dbReference>
<organism evidence="2 3">
    <name type="scientific">Serratia rubidaea</name>
    <name type="common">Serratia marinorubra</name>
    <dbReference type="NCBI Taxonomy" id="61652"/>
    <lineage>
        <taxon>Bacteria</taxon>
        <taxon>Pseudomonadati</taxon>
        <taxon>Pseudomonadota</taxon>
        <taxon>Gammaproteobacteria</taxon>
        <taxon>Enterobacterales</taxon>
        <taxon>Yersiniaceae</taxon>
        <taxon>Serratia</taxon>
    </lineage>
</organism>
<feature type="signal peptide" evidence="1">
    <location>
        <begin position="1"/>
        <end position="23"/>
    </location>
</feature>
<evidence type="ECO:0000313" key="2">
    <source>
        <dbReference type="EMBL" id="VEA73063.1"/>
    </source>
</evidence>
<name>A0A447QSY3_SERRU</name>
<gene>
    <name evidence="2" type="ORF">NCTC9419_04685</name>
</gene>
<feature type="chain" id="PRO_5019087099" description="Lipoprotein" evidence="1">
    <location>
        <begin position="24"/>
        <end position="114"/>
    </location>
</feature>
<protein>
    <recommendedName>
        <fullName evidence="4">Lipoprotein</fullName>
    </recommendedName>
</protein>
<dbReference type="EMBL" id="LR134155">
    <property type="protein sequence ID" value="VEA73063.1"/>
    <property type="molecule type" value="Genomic_DNA"/>
</dbReference>
<dbReference type="Proteomes" id="UP000271603">
    <property type="component" value="Chromosome"/>
</dbReference>
<evidence type="ECO:0000313" key="3">
    <source>
        <dbReference type="Proteomes" id="UP000271603"/>
    </source>
</evidence>
<accession>A0A447QSY3</accession>
<dbReference type="STRING" id="61652.AXX16_3363"/>
<evidence type="ECO:0000256" key="1">
    <source>
        <dbReference type="SAM" id="SignalP"/>
    </source>
</evidence>
<proteinExistence type="predicted"/>